<evidence type="ECO:0000313" key="2">
    <source>
        <dbReference type="Proteomes" id="UP000321490"/>
    </source>
</evidence>
<dbReference type="InterPro" id="IPR038578">
    <property type="entry name" value="GT29-like_sf"/>
</dbReference>
<dbReference type="Gene3D" id="3.90.1480.20">
    <property type="entry name" value="Glycosyl transferase family 29"/>
    <property type="match status" value="1"/>
</dbReference>
<keyword evidence="2" id="KW-1185">Reference proteome</keyword>
<evidence type="ECO:0008006" key="3">
    <source>
        <dbReference type="Google" id="ProtNLM"/>
    </source>
</evidence>
<dbReference type="AlphaFoldDB" id="A0A562IT74"/>
<dbReference type="EMBL" id="VLKF01000001">
    <property type="protein sequence ID" value="TWH74221.1"/>
    <property type="molecule type" value="Genomic_DNA"/>
</dbReference>
<organism evidence="1 2">
    <name type="scientific">Modestobacter roseus</name>
    <dbReference type="NCBI Taxonomy" id="1181884"/>
    <lineage>
        <taxon>Bacteria</taxon>
        <taxon>Bacillati</taxon>
        <taxon>Actinomycetota</taxon>
        <taxon>Actinomycetes</taxon>
        <taxon>Geodermatophilales</taxon>
        <taxon>Geodermatophilaceae</taxon>
        <taxon>Modestobacter</taxon>
    </lineage>
</organism>
<sequence>MWTVSQVSAKRRTQVRDLAAAHAQNSAVRTVAVVGNKPLEPSADRAAAVDGCDLVVRVNGFRLDDPGSAATYGRRADVVFFNRALRATPWFFDDYQDRVYLMVEPGRLHWEPDLVPSWWPADLGQVHVDNEDLTIPLSEDLGLDSRAEGLWATTGTMAAWWARTTFPDAELVLAGYSFVDDPDQTSWRHASGDDCIVGPEHRIALESRLFRRWAEAGRTAIWP</sequence>
<proteinExistence type="predicted"/>
<comment type="caution">
    <text evidence="1">The sequence shown here is derived from an EMBL/GenBank/DDBJ whole genome shotgun (WGS) entry which is preliminary data.</text>
</comment>
<accession>A0A562IT74</accession>
<reference evidence="1 2" key="1">
    <citation type="submission" date="2019-07" db="EMBL/GenBank/DDBJ databases">
        <title>R&amp;d 2014.</title>
        <authorList>
            <person name="Klenk H.-P."/>
        </authorList>
    </citation>
    <scope>NUCLEOTIDE SEQUENCE [LARGE SCALE GENOMIC DNA]</scope>
    <source>
        <strain evidence="1 2">DSM 45764</strain>
    </source>
</reference>
<evidence type="ECO:0000313" key="1">
    <source>
        <dbReference type="EMBL" id="TWH74221.1"/>
    </source>
</evidence>
<dbReference type="Proteomes" id="UP000321490">
    <property type="component" value="Unassembled WGS sequence"/>
</dbReference>
<name>A0A562IT74_9ACTN</name>
<protein>
    <recommendedName>
        <fullName evidence="3">Glycosyl transferase family 29 (Putative sialyltransferase)</fullName>
    </recommendedName>
</protein>
<gene>
    <name evidence="1" type="ORF">JD78_02756</name>
</gene>